<dbReference type="GO" id="GO:0003824">
    <property type="term" value="F:catalytic activity"/>
    <property type="evidence" value="ECO:0007669"/>
    <property type="project" value="UniProtKB-ARBA"/>
</dbReference>
<dbReference type="InterPro" id="IPR015422">
    <property type="entry name" value="PyrdxlP-dep_Trfase_small"/>
</dbReference>
<dbReference type="AlphaFoldDB" id="A0A4R6BFK6"/>
<name>A0A4R6BFK6_9STAP</name>
<dbReference type="PANTHER" id="PTHR11601">
    <property type="entry name" value="CYSTEINE DESULFURYLASE FAMILY MEMBER"/>
    <property type="match status" value="1"/>
</dbReference>
<evidence type="ECO:0000313" key="4">
    <source>
        <dbReference type="EMBL" id="TDL98589.1"/>
    </source>
</evidence>
<proteinExistence type="predicted"/>
<dbReference type="PANTHER" id="PTHR11601:SF50">
    <property type="entry name" value="CYSTEINE DESULFURASE ISCS 2-RELATED"/>
    <property type="match status" value="1"/>
</dbReference>
<organism evidence="4 5">
    <name type="scientific">Macrococcus brunensis</name>
    <dbReference type="NCBI Taxonomy" id="198483"/>
    <lineage>
        <taxon>Bacteria</taxon>
        <taxon>Bacillati</taxon>
        <taxon>Bacillota</taxon>
        <taxon>Bacilli</taxon>
        <taxon>Bacillales</taxon>
        <taxon>Staphylococcaceae</taxon>
        <taxon>Macrococcus</taxon>
    </lineage>
</organism>
<sequence>MIYFDNSATTKPDKEVLSTFNKVNEDYYFNPASPHVKGLETEKLLDSAREQIRKLLKLDQQSIIFTSGATESNNLLLTGMARAKKQFGRTIITTKLEHPSVLETVRALEEEGFIVKYMRFKEDETLDLEHLEGLLTSDVILVAMMHVNNVMGAILPVAEVASLIHNYPKIHFHVDCVQSFGKVPLQLEGVHSFSLSGHKFNGLKGQGILVFSQLKTIAHTLFGGGQEYGFRSGTVNVASAVAMSRAIRLTLDDYEMQRARLYQMKEEIERYVKQFPGIQLNSQQNGAPHIVNLSFVGVKGEVIVNAFSKRDIMVSTTSACSSKRAKLNESLTALHVSDEAITGSIRISLSKNNTAEEVHTFNEVFREIYEEVEELLKK</sequence>
<keyword evidence="5" id="KW-1185">Reference proteome</keyword>
<dbReference type="SUPFAM" id="SSF53383">
    <property type="entry name" value="PLP-dependent transferases"/>
    <property type="match status" value="1"/>
</dbReference>
<accession>A0A4R6BFK6</accession>
<dbReference type="EMBL" id="SCWA01000003">
    <property type="protein sequence ID" value="TDL98589.1"/>
    <property type="molecule type" value="Genomic_DNA"/>
</dbReference>
<evidence type="ECO:0000256" key="1">
    <source>
        <dbReference type="ARBA" id="ARBA00001933"/>
    </source>
</evidence>
<dbReference type="InterPro" id="IPR015421">
    <property type="entry name" value="PyrdxlP-dep_Trfase_major"/>
</dbReference>
<keyword evidence="2" id="KW-0663">Pyridoxal phosphate</keyword>
<gene>
    <name evidence="4" type="ORF">ERX27_02095</name>
</gene>
<dbReference type="PIRSF" id="PIRSF005572">
    <property type="entry name" value="NifS"/>
    <property type="match status" value="1"/>
</dbReference>
<comment type="cofactor">
    <cofactor evidence="1">
        <name>pyridoxal 5'-phosphate</name>
        <dbReference type="ChEBI" id="CHEBI:597326"/>
    </cofactor>
</comment>
<dbReference type="RefSeq" id="WP_133431182.1">
    <property type="nucleotide sequence ID" value="NZ_CP092172.1"/>
</dbReference>
<reference evidence="4 5" key="1">
    <citation type="submission" date="2019-01" db="EMBL/GenBank/DDBJ databases">
        <title>Draft genome sequences of the type strains of six Macrococcus species.</title>
        <authorList>
            <person name="Mazhar S."/>
            <person name="Altermann E."/>
            <person name="Hill C."/>
            <person name="Mcauliffe O."/>
        </authorList>
    </citation>
    <scope>NUCLEOTIDE SEQUENCE [LARGE SCALE GENOMIC DNA]</scope>
    <source>
        <strain evidence="4 5">CCM4811</strain>
    </source>
</reference>
<dbReference type="OrthoDB" id="9808002at2"/>
<dbReference type="Proteomes" id="UP000295310">
    <property type="component" value="Unassembled WGS sequence"/>
</dbReference>
<dbReference type="Gene3D" id="3.90.1150.10">
    <property type="entry name" value="Aspartate Aminotransferase, domain 1"/>
    <property type="match status" value="1"/>
</dbReference>
<comment type="caution">
    <text evidence="4">The sequence shown here is derived from an EMBL/GenBank/DDBJ whole genome shotgun (WGS) entry which is preliminary data.</text>
</comment>
<evidence type="ECO:0000259" key="3">
    <source>
        <dbReference type="Pfam" id="PF00266"/>
    </source>
</evidence>
<dbReference type="Pfam" id="PF00266">
    <property type="entry name" value="Aminotran_5"/>
    <property type="match status" value="1"/>
</dbReference>
<dbReference type="InterPro" id="IPR015424">
    <property type="entry name" value="PyrdxlP-dep_Trfase"/>
</dbReference>
<dbReference type="Gene3D" id="3.40.640.10">
    <property type="entry name" value="Type I PLP-dependent aspartate aminotransferase-like (Major domain)"/>
    <property type="match status" value="1"/>
</dbReference>
<evidence type="ECO:0000313" key="5">
    <source>
        <dbReference type="Proteomes" id="UP000295310"/>
    </source>
</evidence>
<dbReference type="InterPro" id="IPR000192">
    <property type="entry name" value="Aminotrans_V_dom"/>
</dbReference>
<dbReference type="InterPro" id="IPR016454">
    <property type="entry name" value="Cysteine_dSase"/>
</dbReference>
<evidence type="ECO:0000256" key="2">
    <source>
        <dbReference type="ARBA" id="ARBA00022898"/>
    </source>
</evidence>
<protein>
    <submittedName>
        <fullName evidence="4">Cysteine desulfurase</fullName>
    </submittedName>
</protein>
<feature type="domain" description="Aminotransferase class V" evidence="3">
    <location>
        <begin position="2"/>
        <end position="361"/>
    </location>
</feature>